<sequence length="207" mass="22993">MGEDGGLFVANNFPPILCKMNGRRKLHMQQNKRLITISMLSAIGFVLTFLKFPLPFFPPYLTLDFSDVPTLLATFSMGPIAGIIVAFIKNLLNFFFNMGDPVGPVANFLAGISFLLTAYYVNKRGHVANKAMITALVMATLVMTIVLSILNYFVLLPLYGMIFNLADIVQNIKIIIVSGIIPFNIIKGAIISIIFILLYRRIKSVLK</sequence>
<protein>
    <recommendedName>
        <fullName evidence="8">Riboflavin transporter</fullName>
    </recommendedName>
</protein>
<evidence type="ECO:0000256" key="1">
    <source>
        <dbReference type="ARBA" id="ARBA00004651"/>
    </source>
</evidence>
<feature type="transmembrane region" description="Helical" evidence="9">
    <location>
        <begin position="102"/>
        <end position="121"/>
    </location>
</feature>
<dbReference type="EMBL" id="LRQI01000078">
    <property type="protein sequence ID" value="KXA37179.1"/>
    <property type="molecule type" value="Genomic_DNA"/>
</dbReference>
<evidence type="ECO:0000313" key="11">
    <source>
        <dbReference type="Proteomes" id="UP000070063"/>
    </source>
</evidence>
<accession>A0ABD4EE16</accession>
<evidence type="ECO:0000256" key="9">
    <source>
        <dbReference type="SAM" id="Phobius"/>
    </source>
</evidence>
<keyword evidence="7 8" id="KW-0472">Membrane</keyword>
<comment type="subcellular location">
    <subcellularLocation>
        <location evidence="1">Cell membrane</location>
        <topology evidence="1">Multi-pass membrane protein</topology>
    </subcellularLocation>
</comment>
<dbReference type="Gene3D" id="1.10.1760.20">
    <property type="match status" value="1"/>
</dbReference>
<keyword evidence="3 8" id="KW-0813">Transport</keyword>
<evidence type="ECO:0000256" key="3">
    <source>
        <dbReference type="ARBA" id="ARBA00022448"/>
    </source>
</evidence>
<organism evidence="10 11">
    <name type="scientific">Staphylococcus lugdunensis</name>
    <dbReference type="NCBI Taxonomy" id="28035"/>
    <lineage>
        <taxon>Bacteria</taxon>
        <taxon>Bacillati</taxon>
        <taxon>Bacillota</taxon>
        <taxon>Bacilli</taxon>
        <taxon>Bacillales</taxon>
        <taxon>Staphylococcaceae</taxon>
        <taxon>Staphylococcus</taxon>
    </lineage>
</organism>
<feature type="transmembrane region" description="Helical" evidence="9">
    <location>
        <begin position="133"/>
        <end position="154"/>
    </location>
</feature>
<evidence type="ECO:0000256" key="7">
    <source>
        <dbReference type="ARBA" id="ARBA00023136"/>
    </source>
</evidence>
<proteinExistence type="inferred from homology"/>
<feature type="transmembrane region" description="Helical" evidence="9">
    <location>
        <begin position="34"/>
        <end position="54"/>
    </location>
</feature>
<evidence type="ECO:0000256" key="2">
    <source>
        <dbReference type="ARBA" id="ARBA00005540"/>
    </source>
</evidence>
<comment type="similarity">
    <text evidence="2 8">Belongs to the prokaryotic riboflavin transporter (P-RFT) (TC 2.A.87) family.</text>
</comment>
<name>A0ABD4EE16_STALU</name>
<keyword evidence="6 9" id="KW-1133">Transmembrane helix</keyword>
<dbReference type="InterPro" id="IPR025720">
    <property type="entry name" value="RibU"/>
</dbReference>
<comment type="caution">
    <text evidence="10">The sequence shown here is derived from an EMBL/GenBank/DDBJ whole genome shotgun (WGS) entry which is preliminary data.</text>
</comment>
<evidence type="ECO:0000256" key="8">
    <source>
        <dbReference type="PIRNR" id="PIRNR037778"/>
    </source>
</evidence>
<feature type="transmembrane region" description="Helical" evidence="9">
    <location>
        <begin position="174"/>
        <end position="199"/>
    </location>
</feature>
<keyword evidence="5 9" id="KW-0812">Transmembrane</keyword>
<dbReference type="Pfam" id="PF12822">
    <property type="entry name" value="ECF_trnsprt"/>
    <property type="match status" value="1"/>
</dbReference>
<dbReference type="InterPro" id="IPR024529">
    <property type="entry name" value="ECF_trnsprt_substrate-spec"/>
</dbReference>
<reference evidence="10 11" key="1">
    <citation type="submission" date="2016-01" db="EMBL/GenBank/DDBJ databases">
        <authorList>
            <person name="Mitreva M."/>
            <person name="Pepin K.H."/>
            <person name="Mihindukulasuriya K.A."/>
            <person name="Fulton R."/>
            <person name="Fronick C."/>
            <person name="O'Laughlin M."/>
            <person name="Miner T."/>
            <person name="Herter B."/>
            <person name="Rosa B.A."/>
            <person name="Cordes M."/>
            <person name="Tomlinson C."/>
            <person name="Wollam A."/>
            <person name="Palsikar V.B."/>
            <person name="Mardis E.R."/>
            <person name="Wilson R.K."/>
        </authorList>
    </citation>
    <scope>NUCLEOTIDE SEQUENCE [LARGE SCALE GENOMIC DNA]</scope>
    <source>
        <strain evidence="10 11">MJR7738</strain>
    </source>
</reference>
<evidence type="ECO:0000256" key="6">
    <source>
        <dbReference type="ARBA" id="ARBA00022989"/>
    </source>
</evidence>
<gene>
    <name evidence="10" type="ORF">HMPREF3225_01852</name>
</gene>
<evidence type="ECO:0000256" key="4">
    <source>
        <dbReference type="ARBA" id="ARBA00022475"/>
    </source>
</evidence>
<comment type="function">
    <text evidence="8">Probably a riboflavin-binding protein that interacts with the energy-coupling factor (ECF) ABC-transporter complex.</text>
</comment>
<evidence type="ECO:0000256" key="5">
    <source>
        <dbReference type="ARBA" id="ARBA00022692"/>
    </source>
</evidence>
<dbReference type="PIRSF" id="PIRSF037778">
    <property type="entry name" value="UCP037778_transp_RibU"/>
    <property type="match status" value="1"/>
</dbReference>
<keyword evidence="4 8" id="KW-1003">Cell membrane</keyword>
<dbReference type="AlphaFoldDB" id="A0ABD4EE16"/>
<dbReference type="GO" id="GO:0005886">
    <property type="term" value="C:plasma membrane"/>
    <property type="evidence" value="ECO:0007669"/>
    <property type="project" value="UniProtKB-SubCell"/>
</dbReference>
<dbReference type="PANTHER" id="PTHR38438:SF1">
    <property type="entry name" value="RIBOFLAVIN TRANSPORTER RIBU"/>
    <property type="match status" value="1"/>
</dbReference>
<dbReference type="GO" id="GO:0032217">
    <property type="term" value="F:riboflavin transmembrane transporter activity"/>
    <property type="evidence" value="ECO:0007669"/>
    <property type="project" value="UniProtKB-UniRule"/>
</dbReference>
<dbReference type="Proteomes" id="UP000070063">
    <property type="component" value="Unassembled WGS sequence"/>
</dbReference>
<dbReference type="PANTHER" id="PTHR38438">
    <property type="entry name" value="RIBOFLAVIN TRANSPORTER RIBU"/>
    <property type="match status" value="1"/>
</dbReference>
<evidence type="ECO:0000313" key="10">
    <source>
        <dbReference type="EMBL" id="KXA37179.1"/>
    </source>
</evidence>